<name>A0ABQ6VR64_9PROT</name>
<evidence type="ECO:0000313" key="2">
    <source>
        <dbReference type="Proteomes" id="UP000427842"/>
    </source>
</evidence>
<protein>
    <submittedName>
        <fullName evidence="1">Uncharacterized protein</fullName>
    </submittedName>
</protein>
<dbReference type="RefSeq" id="WP_153472369.1">
    <property type="nucleotide sequence ID" value="NZ_QYAZ01000002.1"/>
</dbReference>
<keyword evidence="2" id="KW-1185">Reference proteome</keyword>
<gene>
    <name evidence="1" type="ORF">D3W54_14660</name>
</gene>
<proteinExistence type="predicted"/>
<sequence length="89" mass="9779">MCSNLPDGCTQGNIDARFGNLSAQAESDLQTICEWRHQLQGMLLQARGMILSDGFQMDELIGGIENQINDLKVHEREISTGDLVLECAA</sequence>
<reference evidence="1 2" key="1">
    <citation type="submission" date="2018-09" db="EMBL/GenBank/DDBJ databases">
        <title>Genome sequence and characterization of the bcs clusters for the production of nanocellulose from the low pH resistant strain Komagataeibacter medellinensis ID13488.</title>
        <authorList>
            <person name="Hernandez-Arriaga A.M."/>
            <person name="Del Cerro C."/>
            <person name="Urbina L."/>
            <person name="Eceiza A."/>
            <person name="Retegi A."/>
            <person name="Prieto M.A."/>
        </authorList>
    </citation>
    <scope>NUCLEOTIDE SEQUENCE [LARGE SCALE GENOMIC DNA]</scope>
    <source>
        <strain evidence="1 2">ID13488</strain>
    </source>
</reference>
<dbReference type="EMBL" id="QYAZ01000002">
    <property type="protein sequence ID" value="KAB8122430.1"/>
    <property type="molecule type" value="Genomic_DNA"/>
</dbReference>
<evidence type="ECO:0000313" key="1">
    <source>
        <dbReference type="EMBL" id="KAB8122430.1"/>
    </source>
</evidence>
<dbReference type="Proteomes" id="UP000427842">
    <property type="component" value="Unassembled WGS sequence"/>
</dbReference>
<organism evidence="1 2">
    <name type="scientific">Komagataeibacter medellinensis</name>
    <dbReference type="NCBI Taxonomy" id="1177712"/>
    <lineage>
        <taxon>Bacteria</taxon>
        <taxon>Pseudomonadati</taxon>
        <taxon>Pseudomonadota</taxon>
        <taxon>Alphaproteobacteria</taxon>
        <taxon>Acetobacterales</taxon>
        <taxon>Acetobacteraceae</taxon>
        <taxon>Komagataeibacter</taxon>
    </lineage>
</organism>
<comment type="caution">
    <text evidence="1">The sequence shown here is derived from an EMBL/GenBank/DDBJ whole genome shotgun (WGS) entry which is preliminary data.</text>
</comment>
<accession>A0ABQ6VR64</accession>